<protein>
    <submittedName>
        <fullName evidence="2">Uncharacterized protein</fullName>
    </submittedName>
</protein>
<gene>
    <name evidence="2" type="ORF">B0H16DRAFT_1476849</name>
</gene>
<dbReference type="Proteomes" id="UP001215598">
    <property type="component" value="Unassembled WGS sequence"/>
</dbReference>
<proteinExistence type="predicted"/>
<keyword evidence="3" id="KW-1185">Reference proteome</keyword>
<evidence type="ECO:0000256" key="1">
    <source>
        <dbReference type="SAM" id="MobiDB-lite"/>
    </source>
</evidence>
<evidence type="ECO:0000313" key="2">
    <source>
        <dbReference type="EMBL" id="KAJ7716272.1"/>
    </source>
</evidence>
<feature type="compositionally biased region" description="Pro residues" evidence="1">
    <location>
        <begin position="181"/>
        <end position="191"/>
    </location>
</feature>
<reference evidence="2" key="1">
    <citation type="submission" date="2023-03" db="EMBL/GenBank/DDBJ databases">
        <title>Massive genome expansion in bonnet fungi (Mycena s.s.) driven by repeated elements and novel gene families across ecological guilds.</title>
        <authorList>
            <consortium name="Lawrence Berkeley National Laboratory"/>
            <person name="Harder C.B."/>
            <person name="Miyauchi S."/>
            <person name="Viragh M."/>
            <person name="Kuo A."/>
            <person name="Thoen E."/>
            <person name="Andreopoulos B."/>
            <person name="Lu D."/>
            <person name="Skrede I."/>
            <person name="Drula E."/>
            <person name="Henrissat B."/>
            <person name="Morin E."/>
            <person name="Kohler A."/>
            <person name="Barry K."/>
            <person name="LaButti K."/>
            <person name="Morin E."/>
            <person name="Salamov A."/>
            <person name="Lipzen A."/>
            <person name="Mereny Z."/>
            <person name="Hegedus B."/>
            <person name="Baldrian P."/>
            <person name="Stursova M."/>
            <person name="Weitz H."/>
            <person name="Taylor A."/>
            <person name="Grigoriev I.V."/>
            <person name="Nagy L.G."/>
            <person name="Martin F."/>
            <person name="Kauserud H."/>
        </authorList>
    </citation>
    <scope>NUCLEOTIDE SEQUENCE</scope>
    <source>
        <strain evidence="2">CBHHK182m</strain>
    </source>
</reference>
<sequence>MSGNNPRPRRQPAIILYSELHYATRVKPQFDERWNSIKETTQPGECIAMSQDFMRTCWEEESQELRNDIEKQAAKAHTAAVAKWKTARVSSASSAEEYHQALTTLNEVGIPLADALSGHLGMHVVILAVGPAGVFSDTESGATSKTWPQFDHVGYTAMEKSITRYGRGFFNRPPQGNTPTALPPAPVPLAAPPQGNAPMPLPLTSVPPATNTPTPPRDVSVAPPVNDSGTDLVEEEETAAGAGDGIDREEWTETLILAHKYLMGKPWGPSRSSNI</sequence>
<dbReference type="AlphaFoldDB" id="A0AAD7HAV9"/>
<dbReference type="EMBL" id="JARKIB010000294">
    <property type="protein sequence ID" value="KAJ7716272.1"/>
    <property type="molecule type" value="Genomic_DNA"/>
</dbReference>
<evidence type="ECO:0000313" key="3">
    <source>
        <dbReference type="Proteomes" id="UP001215598"/>
    </source>
</evidence>
<organism evidence="2 3">
    <name type="scientific">Mycena metata</name>
    <dbReference type="NCBI Taxonomy" id="1033252"/>
    <lineage>
        <taxon>Eukaryota</taxon>
        <taxon>Fungi</taxon>
        <taxon>Dikarya</taxon>
        <taxon>Basidiomycota</taxon>
        <taxon>Agaricomycotina</taxon>
        <taxon>Agaricomycetes</taxon>
        <taxon>Agaricomycetidae</taxon>
        <taxon>Agaricales</taxon>
        <taxon>Marasmiineae</taxon>
        <taxon>Mycenaceae</taxon>
        <taxon>Mycena</taxon>
    </lineage>
</organism>
<comment type="caution">
    <text evidence="2">The sequence shown here is derived from an EMBL/GenBank/DDBJ whole genome shotgun (WGS) entry which is preliminary data.</text>
</comment>
<feature type="region of interest" description="Disordered" evidence="1">
    <location>
        <begin position="170"/>
        <end position="231"/>
    </location>
</feature>
<accession>A0AAD7HAV9</accession>
<name>A0AAD7HAV9_9AGAR</name>